<evidence type="ECO:0000259" key="1">
    <source>
        <dbReference type="Pfam" id="PF04480"/>
    </source>
</evidence>
<evidence type="ECO:0000313" key="2">
    <source>
        <dbReference type="EMBL" id="APZ35696.1"/>
    </source>
</evidence>
<organism evidence="2 3">
    <name type="scientific">Microbacterium aurum</name>
    <dbReference type="NCBI Taxonomy" id="36805"/>
    <lineage>
        <taxon>Bacteria</taxon>
        <taxon>Bacillati</taxon>
        <taxon>Actinomycetota</taxon>
        <taxon>Actinomycetes</taxon>
        <taxon>Micrococcales</taxon>
        <taxon>Microbacteriaceae</taxon>
        <taxon>Microbacterium</taxon>
    </lineage>
</organism>
<dbReference type="EMBL" id="CP018762">
    <property type="protein sequence ID" value="APZ35696.1"/>
    <property type="molecule type" value="Genomic_DNA"/>
</dbReference>
<protein>
    <recommendedName>
        <fullName evidence="1">DUF559 domain-containing protein</fullName>
    </recommendedName>
</protein>
<feature type="domain" description="DUF559" evidence="1">
    <location>
        <begin position="11"/>
        <end position="68"/>
    </location>
</feature>
<gene>
    <name evidence="2" type="ORF">BOH66_02230</name>
</gene>
<sequence>MEGHRVDLLIGARLVLQIDGGTHVGRQREEDVAHDAALMLRGYYVICVGYTQVIERWEEVQERIMRAVAQGLHLAR</sequence>
<keyword evidence="3" id="KW-1185">Reference proteome</keyword>
<dbReference type="Proteomes" id="UP000187185">
    <property type="component" value="Chromosome"/>
</dbReference>
<dbReference type="STRING" id="36805.BOH66_02230"/>
<dbReference type="KEGG" id="maur:BOH66_02230"/>
<reference evidence="2 3" key="1">
    <citation type="submission" date="2016-12" db="EMBL/GenBank/DDBJ databases">
        <title>Complete genome sequence of Microbacterium aurum KACC 15219.</title>
        <authorList>
            <person name="Jung Y."/>
            <person name="Shin J.-H."/>
            <person name="Lee Y.-J."/>
            <person name="Yi H."/>
            <person name="Bahn Y.-S."/>
            <person name="Kim J.F."/>
            <person name="Lee D.-W."/>
        </authorList>
    </citation>
    <scope>NUCLEOTIDE SEQUENCE [LARGE SCALE GENOMIC DNA]</scope>
    <source>
        <strain evidence="2 3">KACC 15219</strain>
    </source>
</reference>
<evidence type="ECO:0000313" key="3">
    <source>
        <dbReference type="Proteomes" id="UP000187185"/>
    </source>
</evidence>
<dbReference type="Pfam" id="PF04480">
    <property type="entry name" value="DUF559"/>
    <property type="match status" value="1"/>
</dbReference>
<dbReference type="AlphaFoldDB" id="A0A1P8UC28"/>
<dbReference type="InterPro" id="IPR007569">
    <property type="entry name" value="DUF559"/>
</dbReference>
<dbReference type="Gene3D" id="3.40.960.10">
    <property type="entry name" value="VSR Endonuclease"/>
    <property type="match status" value="1"/>
</dbReference>
<name>A0A1P8UC28_9MICO</name>
<accession>A0A1P8UC28</accession>
<proteinExistence type="predicted"/>